<dbReference type="SUPFAM" id="SSF51011">
    <property type="entry name" value="Glycosyl hydrolase domain"/>
    <property type="match status" value="1"/>
</dbReference>
<dbReference type="GO" id="GO:0004553">
    <property type="term" value="F:hydrolase activity, hydrolyzing O-glycosyl compounds"/>
    <property type="evidence" value="ECO:0007669"/>
    <property type="project" value="InterPro"/>
</dbReference>
<organism evidence="6 7">
    <name type="scientific">Duncaniella muris</name>
    <dbReference type="NCBI Taxonomy" id="2094150"/>
    <lineage>
        <taxon>Bacteria</taxon>
        <taxon>Pseudomonadati</taxon>
        <taxon>Bacteroidota</taxon>
        <taxon>Bacteroidia</taxon>
        <taxon>Bacteroidales</taxon>
        <taxon>Muribaculaceae</taxon>
        <taxon>Duncaniella</taxon>
    </lineage>
</organism>
<dbReference type="InterPro" id="IPR048395">
    <property type="entry name" value="Glyco_hydro_31_C"/>
</dbReference>
<evidence type="ECO:0000259" key="4">
    <source>
        <dbReference type="Pfam" id="PF17137"/>
    </source>
</evidence>
<evidence type="ECO:0000256" key="1">
    <source>
        <dbReference type="ARBA" id="ARBA00007806"/>
    </source>
</evidence>
<dbReference type="SUPFAM" id="SSF51445">
    <property type="entry name" value="(Trans)glycosidases"/>
    <property type="match status" value="1"/>
</dbReference>
<comment type="caution">
    <text evidence="6">The sequence shown here is derived from an EMBL/GenBank/DDBJ whole genome shotgun (WGS) entry which is preliminary data.</text>
</comment>
<dbReference type="Pfam" id="PF01055">
    <property type="entry name" value="Glyco_hydro_31_2nd"/>
    <property type="match status" value="1"/>
</dbReference>
<proteinExistence type="inferred from homology"/>
<dbReference type="CDD" id="cd06595">
    <property type="entry name" value="GH31_u1"/>
    <property type="match status" value="1"/>
</dbReference>
<feature type="domain" description="Glycoside hydrolase family 31 TIM barrel" evidence="3">
    <location>
        <begin position="197"/>
        <end position="503"/>
    </location>
</feature>
<dbReference type="EMBL" id="PUEC01000008">
    <property type="protein sequence ID" value="PWB02950.1"/>
    <property type="molecule type" value="Genomic_DNA"/>
</dbReference>
<feature type="domain" description="Glycosyl hydrolase family 31 C-terminal" evidence="5">
    <location>
        <begin position="514"/>
        <end position="604"/>
    </location>
</feature>
<accession>A0A2V1IR12</accession>
<evidence type="ECO:0000256" key="2">
    <source>
        <dbReference type="RuleBase" id="RU361185"/>
    </source>
</evidence>
<keyword evidence="7" id="KW-1185">Reference proteome</keyword>
<dbReference type="Gene3D" id="2.60.40.1180">
    <property type="entry name" value="Golgi alpha-mannosidase II"/>
    <property type="match status" value="2"/>
</dbReference>
<dbReference type="InterPro" id="IPR033403">
    <property type="entry name" value="DUF5110"/>
</dbReference>
<name>A0A2V1IR12_9BACT</name>
<dbReference type="InterPro" id="IPR017853">
    <property type="entry name" value="GH"/>
</dbReference>
<dbReference type="InterPro" id="IPR013780">
    <property type="entry name" value="Glyco_hydro_b"/>
</dbReference>
<protein>
    <submittedName>
        <fullName evidence="6">DUF5110 domain-containing protein</fullName>
    </submittedName>
</protein>
<dbReference type="Gene3D" id="3.20.20.80">
    <property type="entry name" value="Glycosidases"/>
    <property type="match status" value="1"/>
</dbReference>
<dbReference type="Pfam" id="PF21365">
    <property type="entry name" value="Glyco_hydro_31_3rd"/>
    <property type="match status" value="1"/>
</dbReference>
<feature type="domain" description="DUF5110" evidence="4">
    <location>
        <begin position="621"/>
        <end position="693"/>
    </location>
</feature>
<sequence>MMSSGLMAFADTAASNPLVFGNNRLSIITPTLLRLEYATDARFIDAPTLFAYDRSSMLSPSDISVRELGDNCYEITTPALRIWYKHDGFPFSTSNLHVFYTLDGKEKKFTNRFLPKNNLGGPVETLDRVTKEIPMNDGILSKDGWYMIDDERTDLLVNGWISPRDTESHIQDQYCFVYGNDYKAALSSLGAISGKVPMTRKYIHGVWYCRYWDYTSDEFLDIIRGYDKNDFPLDNIVFDMGWHTNDATVGTGHNGHLNWNGYTWNRELIPDPKALIDSCHARGVTVSLNDHPHDGMRPHEEHYPAFIKALGVTDGTVPLFNTADSNYMAKFFDYAHRPSEDMGVDFWWLDWQQNYLYPHVRGHHSTTLAWINELYYRDSQRNGKRGAGYSRWAGWGDHRHPIQFSGDAQANWELLAFEVKLTACSGQGGCYYWAHDIGGFRGDPNPELTVRWTQFGALSAALRVHSTKDKRLDRRPWISGDRETKAMRKMYHMRSEMMPYIYSSVWQTHNTMVPLNRSMFIDYGDQKESFSQPQQFTFGDILLAAPISTPGSGADKTAAQKVWFPKGEVWYDYFTHERKDGGQTAQIEKPLEEFPLYVRGGWILPMQPYTPRPATAALETLVMRVYPAAKDADNVFSLYEDDGISLDYQKGIYSTTALRYTQKGNRACVTVAPAEGSYPGQTMRRSYRLQLPGLKDGAKVTVNGKKAKVEYDEAAGCPVVRVASTPVNKPVTIEYNI</sequence>
<evidence type="ECO:0000259" key="5">
    <source>
        <dbReference type="Pfam" id="PF21365"/>
    </source>
</evidence>
<gene>
    <name evidence="6" type="ORF">C5O23_04735</name>
</gene>
<keyword evidence="2" id="KW-0326">Glycosidase</keyword>
<evidence type="ECO:0000313" key="7">
    <source>
        <dbReference type="Proteomes" id="UP000244905"/>
    </source>
</evidence>
<dbReference type="GO" id="GO:0005975">
    <property type="term" value="P:carbohydrate metabolic process"/>
    <property type="evidence" value="ECO:0007669"/>
    <property type="project" value="InterPro"/>
</dbReference>
<comment type="similarity">
    <text evidence="1 2">Belongs to the glycosyl hydrolase 31 family.</text>
</comment>
<dbReference type="Proteomes" id="UP000244905">
    <property type="component" value="Unassembled WGS sequence"/>
</dbReference>
<dbReference type="PANTHER" id="PTHR43863">
    <property type="entry name" value="HYDROLASE, PUTATIVE (AFU_ORTHOLOGUE AFUA_1G03140)-RELATED"/>
    <property type="match status" value="1"/>
</dbReference>
<dbReference type="Pfam" id="PF17137">
    <property type="entry name" value="DUF5110"/>
    <property type="match status" value="1"/>
</dbReference>
<dbReference type="InterPro" id="IPR051816">
    <property type="entry name" value="Glycosyl_Hydrolase_31"/>
</dbReference>
<keyword evidence="2" id="KW-0378">Hydrolase</keyword>
<evidence type="ECO:0000313" key="6">
    <source>
        <dbReference type="EMBL" id="PWB02950.1"/>
    </source>
</evidence>
<dbReference type="InterPro" id="IPR000322">
    <property type="entry name" value="Glyco_hydro_31_TIM"/>
</dbReference>
<evidence type="ECO:0000259" key="3">
    <source>
        <dbReference type="Pfam" id="PF01055"/>
    </source>
</evidence>
<dbReference type="PANTHER" id="PTHR43863:SF2">
    <property type="entry name" value="MALTASE-GLUCOAMYLASE"/>
    <property type="match status" value="1"/>
</dbReference>
<dbReference type="AlphaFoldDB" id="A0A2V1IR12"/>
<reference evidence="7" key="1">
    <citation type="submission" date="2018-02" db="EMBL/GenBank/DDBJ databases">
        <authorList>
            <person name="Clavel T."/>
            <person name="Strowig T."/>
        </authorList>
    </citation>
    <scope>NUCLEOTIDE SEQUENCE [LARGE SCALE GENOMIC DNA]</scope>
    <source>
        <strain evidence="7">DSM 103720</strain>
    </source>
</reference>